<keyword evidence="1" id="KW-0732">Signal</keyword>
<dbReference type="AlphaFoldDB" id="A0A7K1TDD7"/>
<dbReference type="EMBL" id="WQKZ01000002">
    <property type="protein sequence ID" value="MVN76384.1"/>
    <property type="molecule type" value="Genomic_DNA"/>
</dbReference>
<feature type="chain" id="PRO_5029697403" description="CBM-cenC domain-containing protein" evidence="1">
    <location>
        <begin position="24"/>
        <end position="191"/>
    </location>
</feature>
<accession>A0A7K1TDD7</accession>
<dbReference type="Proteomes" id="UP000441336">
    <property type="component" value="Unassembled WGS sequence"/>
</dbReference>
<evidence type="ECO:0000256" key="1">
    <source>
        <dbReference type="SAM" id="SignalP"/>
    </source>
</evidence>
<name>A0A7K1TDD7_9BACT</name>
<keyword evidence="3" id="KW-1185">Reference proteome</keyword>
<reference evidence="2 3" key="1">
    <citation type="submission" date="2019-12" db="EMBL/GenBank/DDBJ databases">
        <title>Hymenobacter sp. HMF4947 Genome sequencing and assembly.</title>
        <authorList>
            <person name="Kang H."/>
            <person name="Cha I."/>
            <person name="Kim H."/>
            <person name="Joh K."/>
        </authorList>
    </citation>
    <scope>NUCLEOTIDE SEQUENCE [LARGE SCALE GENOMIC DNA]</scope>
    <source>
        <strain evidence="2 3">HMF4947</strain>
    </source>
</reference>
<organism evidence="2 3">
    <name type="scientific">Hymenobacter ginkgonis</name>
    <dbReference type="NCBI Taxonomy" id="2682976"/>
    <lineage>
        <taxon>Bacteria</taxon>
        <taxon>Pseudomonadati</taxon>
        <taxon>Bacteroidota</taxon>
        <taxon>Cytophagia</taxon>
        <taxon>Cytophagales</taxon>
        <taxon>Hymenobacteraceae</taxon>
        <taxon>Hymenobacter</taxon>
    </lineage>
</organism>
<evidence type="ECO:0000313" key="2">
    <source>
        <dbReference type="EMBL" id="MVN76384.1"/>
    </source>
</evidence>
<protein>
    <recommendedName>
        <fullName evidence="4">CBM-cenC domain-containing protein</fullName>
    </recommendedName>
</protein>
<gene>
    <name evidence="2" type="ORF">GO988_08610</name>
</gene>
<comment type="caution">
    <text evidence="2">The sequence shown here is derived from an EMBL/GenBank/DDBJ whole genome shotgun (WGS) entry which is preliminary data.</text>
</comment>
<feature type="signal peptide" evidence="1">
    <location>
        <begin position="1"/>
        <end position="23"/>
    </location>
</feature>
<evidence type="ECO:0000313" key="3">
    <source>
        <dbReference type="Proteomes" id="UP000441336"/>
    </source>
</evidence>
<dbReference type="RefSeq" id="WP_157564229.1">
    <property type="nucleotide sequence ID" value="NZ_WQKZ01000002.1"/>
</dbReference>
<evidence type="ECO:0008006" key="4">
    <source>
        <dbReference type="Google" id="ProtNLM"/>
    </source>
</evidence>
<proteinExistence type="predicted"/>
<dbReference type="Gene3D" id="2.60.120.260">
    <property type="entry name" value="Galactose-binding domain-like"/>
    <property type="match status" value="1"/>
</dbReference>
<sequence length="191" mass="20333">MTSLFSWRGRLLAALVGSLGLLAAGCGGKSDGADADGKVLLRNDFDNLAGWLGTAPQPSLTRERAHSGQYSIKVDANTEFSLGYASTLGQMSEERITKIKVDAWVLAPNAEAGGLLVTHVGDAPPATKPMLWDGFDVVQAANQKYGDWAHVSKVIDIPAEANANTNFGIYLWRNKGNATTYIDDLVITVAP</sequence>